<dbReference type="GO" id="GO:0009103">
    <property type="term" value="P:lipopolysaccharide biosynthetic process"/>
    <property type="evidence" value="ECO:0007669"/>
    <property type="project" value="TreeGrafter"/>
</dbReference>
<evidence type="ECO:0000313" key="5">
    <source>
        <dbReference type="Proteomes" id="UP000321389"/>
    </source>
</evidence>
<feature type="transmembrane region" description="Helical" evidence="1">
    <location>
        <begin position="44"/>
        <end position="64"/>
    </location>
</feature>
<dbReference type="Pfam" id="PF19040">
    <property type="entry name" value="SGNH"/>
    <property type="match status" value="1"/>
</dbReference>
<keyword evidence="1" id="KW-1133">Transmembrane helix</keyword>
<feature type="transmembrane region" description="Helical" evidence="1">
    <location>
        <begin position="364"/>
        <end position="387"/>
    </location>
</feature>
<dbReference type="InterPro" id="IPR043968">
    <property type="entry name" value="SGNH"/>
</dbReference>
<dbReference type="KEGG" id="niy:FQ775_19670"/>
<dbReference type="AlphaFoldDB" id="A0A5B8L4B6"/>
<dbReference type="PANTHER" id="PTHR23028">
    <property type="entry name" value="ACETYLTRANSFERASE"/>
    <property type="match status" value="1"/>
</dbReference>
<organism evidence="4 5">
    <name type="scientific">Nitratireductor mangrovi</name>
    <dbReference type="NCBI Taxonomy" id="2599600"/>
    <lineage>
        <taxon>Bacteria</taxon>
        <taxon>Pseudomonadati</taxon>
        <taxon>Pseudomonadota</taxon>
        <taxon>Alphaproteobacteria</taxon>
        <taxon>Hyphomicrobiales</taxon>
        <taxon>Phyllobacteriaceae</taxon>
        <taxon>Nitratireductor</taxon>
    </lineage>
</organism>
<feature type="transmembrane region" description="Helical" evidence="1">
    <location>
        <begin position="331"/>
        <end position="352"/>
    </location>
</feature>
<evidence type="ECO:0000313" key="4">
    <source>
        <dbReference type="EMBL" id="QDZ02408.1"/>
    </source>
</evidence>
<keyword evidence="5" id="KW-1185">Reference proteome</keyword>
<dbReference type="PANTHER" id="PTHR23028:SF53">
    <property type="entry name" value="ACYL_TRANSF_3 DOMAIN-CONTAINING PROTEIN"/>
    <property type="match status" value="1"/>
</dbReference>
<feature type="transmembrane region" description="Helical" evidence="1">
    <location>
        <begin position="157"/>
        <end position="174"/>
    </location>
</feature>
<evidence type="ECO:0000259" key="3">
    <source>
        <dbReference type="Pfam" id="PF19040"/>
    </source>
</evidence>
<feature type="transmembrane region" description="Helical" evidence="1">
    <location>
        <begin position="181"/>
        <end position="200"/>
    </location>
</feature>
<dbReference type="OrthoDB" id="9796461at2"/>
<dbReference type="EMBL" id="CP042301">
    <property type="protein sequence ID" value="QDZ02408.1"/>
    <property type="molecule type" value="Genomic_DNA"/>
</dbReference>
<feature type="transmembrane region" description="Helical" evidence="1">
    <location>
        <begin position="21"/>
        <end position="38"/>
    </location>
</feature>
<dbReference type="InterPro" id="IPR050879">
    <property type="entry name" value="Acyltransferase_3"/>
</dbReference>
<accession>A0A5B8L4B6</accession>
<dbReference type="InterPro" id="IPR002656">
    <property type="entry name" value="Acyl_transf_3_dom"/>
</dbReference>
<dbReference type="GO" id="GO:0016020">
    <property type="term" value="C:membrane"/>
    <property type="evidence" value="ECO:0007669"/>
    <property type="project" value="TreeGrafter"/>
</dbReference>
<evidence type="ECO:0000259" key="2">
    <source>
        <dbReference type="Pfam" id="PF01757"/>
    </source>
</evidence>
<dbReference type="Proteomes" id="UP000321389">
    <property type="component" value="Chromosome"/>
</dbReference>
<feature type="transmembrane region" description="Helical" evidence="1">
    <location>
        <begin position="294"/>
        <end position="311"/>
    </location>
</feature>
<name>A0A5B8L4B6_9HYPH</name>
<feature type="domain" description="SGNH" evidence="3">
    <location>
        <begin position="417"/>
        <end position="649"/>
    </location>
</feature>
<dbReference type="RefSeq" id="WP_146301045.1">
    <property type="nucleotide sequence ID" value="NZ_CP042301.2"/>
</dbReference>
<feature type="domain" description="Acyltransferase 3" evidence="2">
    <location>
        <begin position="19"/>
        <end position="349"/>
    </location>
</feature>
<dbReference type="GO" id="GO:0016747">
    <property type="term" value="F:acyltransferase activity, transferring groups other than amino-acyl groups"/>
    <property type="evidence" value="ECO:0007669"/>
    <property type="project" value="InterPro"/>
</dbReference>
<keyword evidence="1" id="KW-0472">Membrane</keyword>
<dbReference type="Pfam" id="PF01757">
    <property type="entry name" value="Acyl_transf_3"/>
    <property type="match status" value="1"/>
</dbReference>
<keyword evidence="4" id="KW-0012">Acyltransferase</keyword>
<reference evidence="4" key="1">
    <citation type="submission" date="2020-04" db="EMBL/GenBank/DDBJ databases">
        <title>Nitratireductor sp. nov. isolated from mangrove soil.</title>
        <authorList>
            <person name="Ye Y."/>
        </authorList>
    </citation>
    <scope>NUCLEOTIDE SEQUENCE</scope>
    <source>
        <strain evidence="4">SY7</strain>
    </source>
</reference>
<sequence>MATDLSLDEARATSHRRADFQGLRAVAVLAVVAYHFGVPGISGGFVGVDIFFVISGFFITRLLLRDIEQDGRVRFLRFWSHRAKRLLPNGLLVVISVLAVSAFLLPSYRLPTIAGDAFSAAAFFANFHFAQQTVDYFHLDAPPSPLLHYWSLAVEEQFYLVLPVLVALSAVLSGRNARATVLTLLLLVALASFIGATIVMERSQPEAFFLPQYRAWQLAIGGLVGGLFDQRTLLPSFVRRICSLLGSLSVLASIFLLNDALPYPGWLALAPSLGTAALILGLDAGGYASAPRRVLAMPAMVSIGDMSYSIYLWHWPVWVTLASLWPTASGAMALVAGLVATALLASIAYFFVERPAHRMSATTLGHPQMCAAAAAGVLIVVTASYGAKLLPGRSDPAIRAMIAKASADHGPNYHNGCHVHYEDIAQPDCRFGDLGGPRVVLFGDSHAAQWFAAIVKAGTEAGWEVNAWTKTGCPTPEVTIWYPAKRSVYEQCNVWRRQRLEQLVNDPPALVILTNSTRYYGWIYDQAGRHPATRSRAELLWQEGFRQTTRVLTDAGISVIELRDTPKMYPRFKDCLSQDAWSACHRPREEALAGMTSPTMKSPLFAQIDLTDALCGPHLCWVAIGEKILYRDTDHLTATSAASLSDKFLELLATDAAGNER</sequence>
<keyword evidence="1" id="KW-0812">Transmembrane</keyword>
<gene>
    <name evidence="4" type="ORF">FQ775_19670</name>
</gene>
<feature type="transmembrane region" description="Helical" evidence="1">
    <location>
        <begin position="85"/>
        <end position="105"/>
    </location>
</feature>
<keyword evidence="4" id="KW-0808">Transferase</keyword>
<feature type="transmembrane region" description="Helical" evidence="1">
    <location>
        <begin position="263"/>
        <end position="282"/>
    </location>
</feature>
<protein>
    <submittedName>
        <fullName evidence="4">Acyltransferase</fullName>
    </submittedName>
</protein>
<proteinExistence type="predicted"/>
<evidence type="ECO:0000256" key="1">
    <source>
        <dbReference type="SAM" id="Phobius"/>
    </source>
</evidence>